<dbReference type="STRING" id="569365.A0A0D2CWU0"/>
<evidence type="ECO:0000256" key="1">
    <source>
        <dbReference type="ARBA" id="ARBA00004141"/>
    </source>
</evidence>
<gene>
    <name evidence="6" type="ORF">PV07_02223</name>
</gene>
<keyword evidence="4 5" id="KW-0472">Membrane</keyword>
<feature type="transmembrane region" description="Helical" evidence="5">
    <location>
        <begin position="99"/>
        <end position="119"/>
    </location>
</feature>
<protein>
    <recommendedName>
        <fullName evidence="8">Major facilitator superfamily (MFS) profile domain-containing protein</fullName>
    </recommendedName>
</protein>
<dbReference type="AlphaFoldDB" id="A0A0D2CWU0"/>
<feature type="transmembrane region" description="Helical" evidence="5">
    <location>
        <begin position="447"/>
        <end position="468"/>
    </location>
</feature>
<evidence type="ECO:0000313" key="7">
    <source>
        <dbReference type="Proteomes" id="UP000054466"/>
    </source>
</evidence>
<evidence type="ECO:0000256" key="2">
    <source>
        <dbReference type="ARBA" id="ARBA00022692"/>
    </source>
</evidence>
<name>A0A0D2CWU0_9EURO</name>
<feature type="transmembrane region" description="Helical" evidence="5">
    <location>
        <begin position="58"/>
        <end position="79"/>
    </location>
</feature>
<dbReference type="Proteomes" id="UP000054466">
    <property type="component" value="Unassembled WGS sequence"/>
</dbReference>
<accession>A0A0D2CWU0</accession>
<keyword evidence="2 5" id="KW-0812">Transmembrane</keyword>
<dbReference type="Gene3D" id="1.20.1250.20">
    <property type="entry name" value="MFS general substrate transporter like domains"/>
    <property type="match status" value="1"/>
</dbReference>
<feature type="transmembrane region" description="Helical" evidence="5">
    <location>
        <begin position="342"/>
        <end position="361"/>
    </location>
</feature>
<dbReference type="GO" id="GO:0005886">
    <property type="term" value="C:plasma membrane"/>
    <property type="evidence" value="ECO:0007669"/>
    <property type="project" value="TreeGrafter"/>
</dbReference>
<dbReference type="InterPro" id="IPR011701">
    <property type="entry name" value="MFS"/>
</dbReference>
<evidence type="ECO:0000256" key="3">
    <source>
        <dbReference type="ARBA" id="ARBA00022989"/>
    </source>
</evidence>
<evidence type="ECO:0000256" key="4">
    <source>
        <dbReference type="ARBA" id="ARBA00023136"/>
    </source>
</evidence>
<dbReference type="VEuPathDB" id="FungiDB:PV07_02223"/>
<comment type="subcellular location">
    <subcellularLocation>
        <location evidence="1">Membrane</location>
        <topology evidence="1">Multi-pass membrane protein</topology>
    </subcellularLocation>
</comment>
<organism evidence="6 7">
    <name type="scientific">Cladophialophora immunda</name>
    <dbReference type="NCBI Taxonomy" id="569365"/>
    <lineage>
        <taxon>Eukaryota</taxon>
        <taxon>Fungi</taxon>
        <taxon>Dikarya</taxon>
        <taxon>Ascomycota</taxon>
        <taxon>Pezizomycotina</taxon>
        <taxon>Eurotiomycetes</taxon>
        <taxon>Chaetothyriomycetidae</taxon>
        <taxon>Chaetothyriales</taxon>
        <taxon>Herpotrichiellaceae</taxon>
        <taxon>Cladophialophora</taxon>
    </lineage>
</organism>
<feature type="transmembrane region" description="Helical" evidence="5">
    <location>
        <begin position="191"/>
        <end position="211"/>
    </location>
</feature>
<dbReference type="PANTHER" id="PTHR23502">
    <property type="entry name" value="MAJOR FACILITATOR SUPERFAMILY"/>
    <property type="match status" value="1"/>
</dbReference>
<evidence type="ECO:0000256" key="5">
    <source>
        <dbReference type="SAM" id="Phobius"/>
    </source>
</evidence>
<dbReference type="SUPFAM" id="SSF103473">
    <property type="entry name" value="MFS general substrate transporter"/>
    <property type="match status" value="1"/>
</dbReference>
<proteinExistence type="predicted"/>
<keyword evidence="7" id="KW-1185">Reference proteome</keyword>
<dbReference type="Pfam" id="PF07690">
    <property type="entry name" value="MFS_1"/>
    <property type="match status" value="1"/>
</dbReference>
<dbReference type="PANTHER" id="PTHR23502:SF34">
    <property type="entry name" value="PROTEIN HOL1"/>
    <property type="match status" value="1"/>
</dbReference>
<dbReference type="RefSeq" id="XP_016255749.1">
    <property type="nucleotide sequence ID" value="XM_016388821.1"/>
</dbReference>
<feature type="transmembrane region" description="Helical" evidence="5">
    <location>
        <begin position="296"/>
        <end position="322"/>
    </location>
</feature>
<feature type="transmembrane region" description="Helical" evidence="5">
    <location>
        <begin position="382"/>
        <end position="403"/>
    </location>
</feature>
<dbReference type="InterPro" id="IPR036259">
    <property type="entry name" value="MFS_trans_sf"/>
</dbReference>
<dbReference type="GO" id="GO:0022857">
    <property type="term" value="F:transmembrane transporter activity"/>
    <property type="evidence" value="ECO:0007669"/>
    <property type="project" value="InterPro"/>
</dbReference>
<dbReference type="OrthoDB" id="5215911at2759"/>
<dbReference type="HOGENOM" id="CLU_008455_13_6_1"/>
<feature type="transmembrane region" description="Helical" evidence="5">
    <location>
        <begin position="501"/>
        <end position="519"/>
    </location>
</feature>
<reference evidence="6 7" key="1">
    <citation type="submission" date="2015-01" db="EMBL/GenBank/DDBJ databases">
        <title>The Genome Sequence of Cladophialophora immunda CBS83496.</title>
        <authorList>
            <consortium name="The Broad Institute Genomics Platform"/>
            <person name="Cuomo C."/>
            <person name="de Hoog S."/>
            <person name="Gorbushina A."/>
            <person name="Stielow B."/>
            <person name="Teixiera M."/>
            <person name="Abouelleil A."/>
            <person name="Chapman S.B."/>
            <person name="Priest M."/>
            <person name="Young S.K."/>
            <person name="Wortman J."/>
            <person name="Nusbaum C."/>
            <person name="Birren B."/>
        </authorList>
    </citation>
    <scope>NUCLEOTIDE SEQUENCE [LARGE SCALE GENOMIC DNA]</scope>
    <source>
        <strain evidence="6 7">CBS 83496</strain>
    </source>
</reference>
<evidence type="ECO:0000313" key="6">
    <source>
        <dbReference type="EMBL" id="KIW35533.1"/>
    </source>
</evidence>
<keyword evidence="3 5" id="KW-1133">Transmembrane helix</keyword>
<sequence length="535" mass="58326">MTGFQLRTLKQLDDTEGTVRLHDARGRSHEFGDHDLVLFPPVSQDPNDPLRWPAWRKWVAFGSMCVLAFLSNAAVAGVYPAFVEISVEFATPYAQVTELSSYLVLIIGCSNFVWVPLAVYYGKRPIFLVSSALLVASTAWAARATSFESLLAASALTGVAAGSTEAIGAAIVNDIYFLHQRATKMSIGWRWVKGIISILSGVNFVMILFLVPESRFKRDLTQVEDVNAVQPRESIIDGEDPAEKESTLANEFELAPIPTNSSTIPSKMSQMQLLAFCSGVPKDMNLLELFLRPFPLIAYPAVLWATLAYAVALATSVMSSVVNPAVLQAPPYNFSSGTNGLINIPSLIGNLVGGFLGGWCTDWVADKWSIRNQGIFNPEVRLSMITIPLILTTIGMALFGAGLEEKWSWPGLFVSFGLISVTLTATSSICMTYVLDAYYPAAAEALLLVNALKNIIAFGFIYAVSPWVSKVGFKAVSSPFLPSQATHSNKVMAIMQALGEMAAIFFGITALGYVLMAFGKPIRHYTSTKWRIILW</sequence>
<evidence type="ECO:0008006" key="8">
    <source>
        <dbReference type="Google" id="ProtNLM"/>
    </source>
</evidence>
<feature type="transmembrane region" description="Helical" evidence="5">
    <location>
        <begin position="409"/>
        <end position="435"/>
    </location>
</feature>
<dbReference type="EMBL" id="KN847040">
    <property type="protein sequence ID" value="KIW35533.1"/>
    <property type="molecule type" value="Genomic_DNA"/>
</dbReference>
<dbReference type="GeneID" id="27341417"/>